<dbReference type="InterPro" id="IPR000222">
    <property type="entry name" value="PP2C_BS"/>
</dbReference>
<dbReference type="FunFam" id="3.60.40.10:FF:000291">
    <property type="entry name" value="Protein phosphatase 2C 50"/>
    <property type="match status" value="1"/>
</dbReference>
<dbReference type="InterPro" id="IPR015655">
    <property type="entry name" value="PP2C"/>
</dbReference>
<proteinExistence type="inferred from homology"/>
<keyword evidence="7 9" id="KW-0904">Protein phosphatase</keyword>
<dbReference type="PANTHER" id="PTHR47992">
    <property type="entry name" value="PROTEIN PHOSPHATASE"/>
    <property type="match status" value="1"/>
</dbReference>
<dbReference type="EC" id="3.1.3.16" evidence="3"/>
<accession>A0A5N6M3C4</accession>
<dbReference type="GO" id="GO:0046872">
    <property type="term" value="F:metal ion binding"/>
    <property type="evidence" value="ECO:0007669"/>
    <property type="project" value="UniProtKB-KW"/>
</dbReference>
<evidence type="ECO:0000256" key="2">
    <source>
        <dbReference type="ARBA" id="ARBA00001946"/>
    </source>
</evidence>
<sequence length="667" mass="73505">MESLQPPKRPLPPPLPATMTVTAATMMKTKIVINTPTNNFLTGYMAHEFQTNGTLLGQKLDFAQAGTPEIGKIRPVLEMRTPMNRNERDKEVTSLIMMKSNSGVHIPRAVFVANVFSSDLRVKASVKKIEQRTLLMRVLTLSRSILLIRLGINAISGKKQLPADVIRVKWLLEDHLLKIVGGLGKKGQLWHVLFVVKWHSSILICRSTIDIIPTVRNGTQLDVACPKFQRADGQHLTWRPSNVGLFPHCSHRDPLFIASLHRTASSFIAISTTELVSSRYKIIENAASSSGESSSRVARRKRMEIRKVKFVTDVPTVGSENGFKKARLTISPASICRSWPESKLVDDITYVATGGFVDGESNPRFGVASVCGRRREMEDAVAIHPSFIDRDDNQASSMHYFGVYDGHGGSHVATRCKNRLHLLVKEELNKNHEWKKTMEQSFRLMDEEVSAWNHQATSGDCRCELHAPESYGVGSTAVVAIVSPDKTIVANCGDSRAVLCRNGKAVPLSTDHKPDSPDELSRIEAAGGKVLYWDGARVCGVLAMSRAIGDSYLKPYVTCEPDVTITERTGEDEFLILASDGLWDVVSNDTACGLVRLCLKGNGPSTEMKSPPNNEVSDYENCDRVCSNAALLLTKLALARGSADNVSVVVVDLRKKGTQFRTQNFGK</sequence>
<dbReference type="CDD" id="cd00143">
    <property type="entry name" value="PP2Cc"/>
    <property type="match status" value="1"/>
</dbReference>
<evidence type="ECO:0000256" key="6">
    <source>
        <dbReference type="ARBA" id="ARBA00022842"/>
    </source>
</evidence>
<reference evidence="11 12" key="1">
    <citation type="submission" date="2019-05" db="EMBL/GenBank/DDBJ databases">
        <title>Mikania micrantha, genome provides insights into the molecular mechanism of rapid growth.</title>
        <authorList>
            <person name="Liu B."/>
        </authorList>
    </citation>
    <scope>NUCLEOTIDE SEQUENCE [LARGE SCALE GENOMIC DNA]</scope>
    <source>
        <strain evidence="11">NLD-2019</strain>
        <tissue evidence="11">Leaf</tissue>
    </source>
</reference>
<evidence type="ECO:0000259" key="10">
    <source>
        <dbReference type="PROSITE" id="PS51746"/>
    </source>
</evidence>
<evidence type="ECO:0000256" key="7">
    <source>
        <dbReference type="ARBA" id="ARBA00022912"/>
    </source>
</evidence>
<keyword evidence="12" id="KW-1185">Reference proteome</keyword>
<keyword evidence="8" id="KW-0464">Manganese</keyword>
<keyword evidence="6" id="KW-0460">Magnesium</keyword>
<evidence type="ECO:0000256" key="5">
    <source>
        <dbReference type="ARBA" id="ARBA00022801"/>
    </source>
</evidence>
<comment type="cofactor">
    <cofactor evidence="2">
        <name>Mg(2+)</name>
        <dbReference type="ChEBI" id="CHEBI:18420"/>
    </cofactor>
</comment>
<keyword evidence="5 9" id="KW-0378">Hydrolase</keyword>
<gene>
    <name evidence="11" type="ORF">E3N88_36101</name>
</gene>
<dbReference type="EMBL" id="SZYD01000017">
    <property type="protein sequence ID" value="KAD3068221.1"/>
    <property type="molecule type" value="Genomic_DNA"/>
</dbReference>
<dbReference type="PROSITE" id="PS51746">
    <property type="entry name" value="PPM_2"/>
    <property type="match status" value="1"/>
</dbReference>
<evidence type="ECO:0000256" key="8">
    <source>
        <dbReference type="ARBA" id="ARBA00023211"/>
    </source>
</evidence>
<comment type="caution">
    <text evidence="11">The sequence shown here is derived from an EMBL/GenBank/DDBJ whole genome shotgun (WGS) entry which is preliminary data.</text>
</comment>
<dbReference type="PROSITE" id="PS01032">
    <property type="entry name" value="PPM_1"/>
    <property type="match status" value="1"/>
</dbReference>
<dbReference type="Gene3D" id="3.60.40.10">
    <property type="entry name" value="PPM-type phosphatase domain"/>
    <property type="match status" value="1"/>
</dbReference>
<feature type="domain" description="PPM-type phosphatase" evidence="10">
    <location>
        <begin position="364"/>
        <end position="653"/>
    </location>
</feature>
<dbReference type="Pfam" id="PF00481">
    <property type="entry name" value="PP2C"/>
    <property type="match status" value="1"/>
</dbReference>
<evidence type="ECO:0000256" key="9">
    <source>
        <dbReference type="RuleBase" id="RU003465"/>
    </source>
</evidence>
<dbReference type="OrthoDB" id="10264738at2759"/>
<comment type="cofactor">
    <cofactor evidence="1">
        <name>Mn(2+)</name>
        <dbReference type="ChEBI" id="CHEBI:29035"/>
    </cofactor>
</comment>
<comment type="similarity">
    <text evidence="9">Belongs to the PP2C family.</text>
</comment>
<name>A0A5N6M3C4_9ASTR</name>
<evidence type="ECO:0000256" key="3">
    <source>
        <dbReference type="ARBA" id="ARBA00013081"/>
    </source>
</evidence>
<dbReference type="InterPro" id="IPR001932">
    <property type="entry name" value="PPM-type_phosphatase-like_dom"/>
</dbReference>
<organism evidence="11 12">
    <name type="scientific">Mikania micrantha</name>
    <name type="common">bitter vine</name>
    <dbReference type="NCBI Taxonomy" id="192012"/>
    <lineage>
        <taxon>Eukaryota</taxon>
        <taxon>Viridiplantae</taxon>
        <taxon>Streptophyta</taxon>
        <taxon>Embryophyta</taxon>
        <taxon>Tracheophyta</taxon>
        <taxon>Spermatophyta</taxon>
        <taxon>Magnoliopsida</taxon>
        <taxon>eudicotyledons</taxon>
        <taxon>Gunneridae</taxon>
        <taxon>Pentapetalae</taxon>
        <taxon>asterids</taxon>
        <taxon>campanulids</taxon>
        <taxon>Asterales</taxon>
        <taxon>Asteraceae</taxon>
        <taxon>Asteroideae</taxon>
        <taxon>Heliantheae alliance</taxon>
        <taxon>Eupatorieae</taxon>
        <taxon>Mikania</taxon>
    </lineage>
</organism>
<dbReference type="Proteomes" id="UP000326396">
    <property type="component" value="Linkage Group LG7"/>
</dbReference>
<evidence type="ECO:0000313" key="12">
    <source>
        <dbReference type="Proteomes" id="UP000326396"/>
    </source>
</evidence>
<dbReference type="AlphaFoldDB" id="A0A5N6M3C4"/>
<evidence type="ECO:0000256" key="4">
    <source>
        <dbReference type="ARBA" id="ARBA00022723"/>
    </source>
</evidence>
<protein>
    <recommendedName>
        <fullName evidence="3">protein-serine/threonine phosphatase</fullName>
        <ecNumber evidence="3">3.1.3.16</ecNumber>
    </recommendedName>
</protein>
<dbReference type="GO" id="GO:0004722">
    <property type="term" value="F:protein serine/threonine phosphatase activity"/>
    <property type="evidence" value="ECO:0007669"/>
    <property type="project" value="UniProtKB-EC"/>
</dbReference>
<dbReference type="InterPro" id="IPR036457">
    <property type="entry name" value="PPM-type-like_dom_sf"/>
</dbReference>
<evidence type="ECO:0000313" key="11">
    <source>
        <dbReference type="EMBL" id="KAD3068221.1"/>
    </source>
</evidence>
<keyword evidence="4" id="KW-0479">Metal-binding</keyword>
<evidence type="ECO:0000256" key="1">
    <source>
        <dbReference type="ARBA" id="ARBA00001936"/>
    </source>
</evidence>
<dbReference type="SMART" id="SM00332">
    <property type="entry name" value="PP2Cc"/>
    <property type="match status" value="1"/>
</dbReference>
<dbReference type="SUPFAM" id="SSF81606">
    <property type="entry name" value="PP2C-like"/>
    <property type="match status" value="1"/>
</dbReference>